<evidence type="ECO:0000259" key="3">
    <source>
        <dbReference type="Pfam" id="PF01345"/>
    </source>
</evidence>
<dbReference type="InterPro" id="IPR013783">
    <property type="entry name" value="Ig-like_fold"/>
</dbReference>
<dbReference type="RefSeq" id="WP_203982219.1">
    <property type="nucleotide sequence ID" value="NZ_BOOU01000007.1"/>
</dbReference>
<feature type="domain" description="DUF11" evidence="3">
    <location>
        <begin position="34"/>
        <end position="151"/>
    </location>
</feature>
<sequence>MVLLSAGFTAGLVALAVAGVPAAAPGGVRAGGADLAVRLAVRPRVAQPGQWLTYQARVRNSGPGDAVLPVLTIRVPDEVDVAAVNVTTCRPGRSGHVVVCPSSADIPAGATGAVTVVGLVSPDARGPLRASARLSSEVVDGRDADNRAVVTTRVDEGADLAVRLSASPPSARPGQRFTVTAAVRNAGPHAVADARMRLTGRDARFLSARGARCAARGGRVGCALHPIRPGARGTLSLVFRVPRGAAGPAAAEAMIYSRRFGDRRPADNLARARVPVRPAGRRSGRRRAAGPHVSG</sequence>
<accession>A0A919QWS9</accession>
<keyword evidence="5" id="KW-1185">Reference proteome</keyword>
<dbReference type="Pfam" id="PF01345">
    <property type="entry name" value="DUF11"/>
    <property type="match status" value="1"/>
</dbReference>
<feature type="signal peptide" evidence="2">
    <location>
        <begin position="1"/>
        <end position="18"/>
    </location>
</feature>
<feature type="compositionally biased region" description="Basic residues" evidence="1">
    <location>
        <begin position="279"/>
        <end position="289"/>
    </location>
</feature>
<dbReference type="GO" id="GO:0005975">
    <property type="term" value="P:carbohydrate metabolic process"/>
    <property type="evidence" value="ECO:0007669"/>
    <property type="project" value="UniProtKB-ARBA"/>
</dbReference>
<evidence type="ECO:0000313" key="4">
    <source>
        <dbReference type="EMBL" id="GII75564.1"/>
    </source>
</evidence>
<feature type="chain" id="PRO_5039183174" description="DUF11 domain-containing protein" evidence="2">
    <location>
        <begin position="19"/>
        <end position="295"/>
    </location>
</feature>
<dbReference type="Gene3D" id="2.60.40.10">
    <property type="entry name" value="Immunoglobulins"/>
    <property type="match status" value="2"/>
</dbReference>
<dbReference type="Proteomes" id="UP000655287">
    <property type="component" value="Unassembled WGS sequence"/>
</dbReference>
<dbReference type="InterPro" id="IPR001434">
    <property type="entry name" value="OmcB-like_DUF11"/>
</dbReference>
<feature type="region of interest" description="Disordered" evidence="1">
    <location>
        <begin position="267"/>
        <end position="295"/>
    </location>
</feature>
<protein>
    <recommendedName>
        <fullName evidence="3">DUF11 domain-containing protein</fullName>
    </recommendedName>
</protein>
<organism evidence="4 5">
    <name type="scientific">Sphaerisporangium rufum</name>
    <dbReference type="NCBI Taxonomy" id="1381558"/>
    <lineage>
        <taxon>Bacteria</taxon>
        <taxon>Bacillati</taxon>
        <taxon>Actinomycetota</taxon>
        <taxon>Actinomycetes</taxon>
        <taxon>Streptosporangiales</taxon>
        <taxon>Streptosporangiaceae</taxon>
        <taxon>Sphaerisporangium</taxon>
    </lineage>
</organism>
<reference evidence="4" key="1">
    <citation type="submission" date="2021-01" db="EMBL/GenBank/DDBJ databases">
        <title>Whole genome shotgun sequence of Sphaerisporangium rufum NBRC 109079.</title>
        <authorList>
            <person name="Komaki H."/>
            <person name="Tamura T."/>
        </authorList>
    </citation>
    <scope>NUCLEOTIDE SEQUENCE</scope>
    <source>
        <strain evidence="4">NBRC 109079</strain>
    </source>
</reference>
<proteinExistence type="predicted"/>
<evidence type="ECO:0000256" key="1">
    <source>
        <dbReference type="SAM" id="MobiDB-lite"/>
    </source>
</evidence>
<name>A0A919QWS9_9ACTN</name>
<gene>
    <name evidence="4" type="ORF">Sru01_05460</name>
</gene>
<comment type="caution">
    <text evidence="4">The sequence shown here is derived from an EMBL/GenBank/DDBJ whole genome shotgun (WGS) entry which is preliminary data.</text>
</comment>
<evidence type="ECO:0000256" key="2">
    <source>
        <dbReference type="SAM" id="SignalP"/>
    </source>
</evidence>
<keyword evidence="2" id="KW-0732">Signal</keyword>
<dbReference type="AlphaFoldDB" id="A0A919QWS9"/>
<evidence type="ECO:0000313" key="5">
    <source>
        <dbReference type="Proteomes" id="UP000655287"/>
    </source>
</evidence>
<dbReference type="EMBL" id="BOOU01000007">
    <property type="protein sequence ID" value="GII75564.1"/>
    <property type="molecule type" value="Genomic_DNA"/>
</dbReference>